<evidence type="ECO:0000256" key="2">
    <source>
        <dbReference type="SAM" id="Phobius"/>
    </source>
</evidence>
<evidence type="ECO:0000313" key="5">
    <source>
        <dbReference type="EMBL" id="NIH53866.1"/>
    </source>
</evidence>
<dbReference type="Pfam" id="PF25591">
    <property type="entry name" value="LRV_2"/>
    <property type="match status" value="1"/>
</dbReference>
<feature type="compositionally biased region" description="Basic and acidic residues" evidence="1">
    <location>
        <begin position="89"/>
        <end position="107"/>
    </location>
</feature>
<proteinExistence type="predicted"/>
<organism evidence="5 6">
    <name type="scientific">Lysinibacter cavernae</name>
    <dbReference type="NCBI Taxonomy" id="1640652"/>
    <lineage>
        <taxon>Bacteria</taxon>
        <taxon>Bacillati</taxon>
        <taxon>Actinomycetota</taxon>
        <taxon>Actinomycetes</taxon>
        <taxon>Micrococcales</taxon>
        <taxon>Microbacteriaceae</taxon>
        <taxon>Lysinibacter</taxon>
    </lineage>
</organism>
<feature type="region of interest" description="Disordered" evidence="1">
    <location>
        <begin position="133"/>
        <end position="206"/>
    </location>
</feature>
<feature type="domain" description="Leucine rich repeat variant" evidence="4">
    <location>
        <begin position="7"/>
        <end position="57"/>
    </location>
</feature>
<keyword evidence="2" id="KW-1133">Transmembrane helix</keyword>
<protein>
    <recommendedName>
        <fullName evidence="7">DUF4190 domain-containing protein</fullName>
    </recommendedName>
</protein>
<evidence type="ECO:0000259" key="4">
    <source>
        <dbReference type="Pfam" id="PF25591"/>
    </source>
</evidence>
<dbReference type="InterPro" id="IPR025241">
    <property type="entry name" value="DUF4190"/>
</dbReference>
<feature type="transmembrane region" description="Helical" evidence="2">
    <location>
        <begin position="242"/>
        <end position="263"/>
    </location>
</feature>
<comment type="caution">
    <text evidence="5">The sequence shown here is derived from an EMBL/GenBank/DDBJ whole genome shotgun (WGS) entry which is preliminary data.</text>
</comment>
<sequence>MDATDHHARKQLADPATPAEALADIAYDHPHLRPQIEAHPNVYPGLLDWLTEYGLPLTPVPTEVAVVPPAQRHAEAEAHHAAHAAAHLARVEERARAHHAREEERARPKNLAANTDHSAQPVSPVLPAAIQPHAPAAAAEHQLPSAGPAAAPPATTRFEAVPPAGNGPSAGTYPVVGPETTRFPSVPHDGPRRAGVPDTGNSQLPSFEKLLNQPHTVPFTGQQQVQTSKGRPQVRPDAPMNVYAVLAIIFCLGWLGIVFGLIAKSKIRATGERGWALAHWGIIIGTTFTVLAVLGVAAVFVLGLLGYTILR</sequence>
<dbReference type="InterPro" id="IPR057893">
    <property type="entry name" value="LRV_2"/>
</dbReference>
<evidence type="ECO:0000259" key="3">
    <source>
        <dbReference type="Pfam" id="PF13828"/>
    </source>
</evidence>
<evidence type="ECO:0000313" key="6">
    <source>
        <dbReference type="Proteomes" id="UP000541033"/>
    </source>
</evidence>
<evidence type="ECO:0000256" key="1">
    <source>
        <dbReference type="SAM" id="MobiDB-lite"/>
    </source>
</evidence>
<feature type="transmembrane region" description="Helical" evidence="2">
    <location>
        <begin position="275"/>
        <end position="305"/>
    </location>
</feature>
<dbReference type="AlphaFoldDB" id="A0A7X5R1H4"/>
<feature type="domain" description="DUF4190" evidence="3">
    <location>
        <begin position="243"/>
        <end position="294"/>
    </location>
</feature>
<feature type="region of interest" description="Disordered" evidence="1">
    <location>
        <begin position="77"/>
        <end position="120"/>
    </location>
</feature>
<dbReference type="RefSeq" id="WP_208402475.1">
    <property type="nucleotide sequence ID" value="NZ_JAAMOX010000001.1"/>
</dbReference>
<evidence type="ECO:0008006" key="7">
    <source>
        <dbReference type="Google" id="ProtNLM"/>
    </source>
</evidence>
<keyword evidence="2" id="KW-0472">Membrane</keyword>
<dbReference type="Pfam" id="PF13828">
    <property type="entry name" value="DUF4190"/>
    <property type="match status" value="1"/>
</dbReference>
<name>A0A7X5R1H4_9MICO</name>
<accession>A0A7X5R1H4</accession>
<dbReference type="EMBL" id="JAAMOX010000001">
    <property type="protein sequence ID" value="NIH53866.1"/>
    <property type="molecule type" value="Genomic_DNA"/>
</dbReference>
<dbReference type="Proteomes" id="UP000541033">
    <property type="component" value="Unassembled WGS sequence"/>
</dbReference>
<keyword evidence="2" id="KW-0812">Transmembrane</keyword>
<feature type="compositionally biased region" description="Low complexity" evidence="1">
    <location>
        <begin position="133"/>
        <end position="154"/>
    </location>
</feature>
<gene>
    <name evidence="5" type="ORF">FHX76_001734</name>
</gene>
<keyword evidence="6" id="KW-1185">Reference proteome</keyword>
<reference evidence="5 6" key="1">
    <citation type="submission" date="2020-02" db="EMBL/GenBank/DDBJ databases">
        <title>Sequencing the genomes of 1000 actinobacteria strains.</title>
        <authorList>
            <person name="Klenk H.-P."/>
        </authorList>
    </citation>
    <scope>NUCLEOTIDE SEQUENCE [LARGE SCALE GENOMIC DNA]</scope>
    <source>
        <strain evidence="5 6">DSM 27960</strain>
    </source>
</reference>